<dbReference type="Gene3D" id="3.40.50.2000">
    <property type="entry name" value="Glycogen Phosphorylase B"/>
    <property type="match status" value="1"/>
</dbReference>
<accession>A0A081DCU0</accession>
<proteinExistence type="predicted"/>
<dbReference type="InterPro" id="IPR007235">
    <property type="entry name" value="Glyco_trans_28_C"/>
</dbReference>
<evidence type="ECO:0000313" key="2">
    <source>
        <dbReference type="EMBL" id="GAK76736.1"/>
    </source>
</evidence>
<dbReference type="GO" id="GO:0016758">
    <property type="term" value="F:hexosyltransferase activity"/>
    <property type="evidence" value="ECO:0007669"/>
    <property type="project" value="InterPro"/>
</dbReference>
<comment type="caution">
    <text evidence="2">The sequence shown here is derived from an EMBL/GenBank/DDBJ whole genome shotgun (WGS) entry which is preliminary data.</text>
</comment>
<gene>
    <name evidence="2" type="ORF">JCM19296_2336</name>
</gene>
<evidence type="ECO:0000313" key="3">
    <source>
        <dbReference type="Proteomes" id="UP000028980"/>
    </source>
</evidence>
<organism evidence="2 3">
    <name type="scientific">Nonlabens ulvanivorans</name>
    <name type="common">Persicivirga ulvanivorans</name>
    <dbReference type="NCBI Taxonomy" id="906888"/>
    <lineage>
        <taxon>Bacteria</taxon>
        <taxon>Pseudomonadati</taxon>
        <taxon>Bacteroidota</taxon>
        <taxon>Flavobacteriia</taxon>
        <taxon>Flavobacteriales</taxon>
        <taxon>Flavobacteriaceae</taxon>
        <taxon>Nonlabens</taxon>
    </lineage>
</organism>
<dbReference type="Proteomes" id="UP000028980">
    <property type="component" value="Unassembled WGS sequence"/>
</dbReference>
<sequence>MNMQISKNILVAPLNWGGLGHATRCIPIINAIIRNGDNPIIASDGMALELLKKEFPRLKFIELPSYEISYPEKGQFLKLKLLKDSPKIWNAIRKEHLMLAELIAHHQLDGVISDNRLGLYSKIIPSVIITHQLQVLSGSTTWLSTQLHLHYIKKFDYCWIPDVDGIQNLSGLLSQHTDDDIFKVYLGPLSRFERNPKSQIKYDLMVLLSGPEPQRSILERKLLSEVKRFSGEVLFIAGNVRGKQQMEKKGDITYYNYLSTEGLQKALDRSDIILSRSGYTTIMDLHKLGKKAFFIPTPGQFEQEYLAQSLDDQGIVPFASQEDFKIEMLEKIKLYKGLDSIYSSTTTSISDILSETFSNVNENSEPIPGSLST</sequence>
<feature type="domain" description="Glycosyl transferase family 28 C-terminal" evidence="1">
    <location>
        <begin position="243"/>
        <end position="331"/>
    </location>
</feature>
<dbReference type="Pfam" id="PF04101">
    <property type="entry name" value="Glyco_tran_28_C"/>
    <property type="match status" value="1"/>
</dbReference>
<reference evidence="2 3" key="1">
    <citation type="journal article" date="2014" name="Genome Announc.">
        <title>Draft Genome Sequences of Marine Flavobacterium Nonlabens Strains NR17, NR24, NR27, NR32, NR33, and Ara13.</title>
        <authorList>
            <person name="Nakanishi M."/>
            <person name="Meirelles P."/>
            <person name="Suzuki R."/>
            <person name="Takatani N."/>
            <person name="Mino S."/>
            <person name="Suda W."/>
            <person name="Oshima K."/>
            <person name="Hattori M."/>
            <person name="Ohkuma M."/>
            <person name="Hosokawa M."/>
            <person name="Miyashita K."/>
            <person name="Thompson F.L."/>
            <person name="Niwa A."/>
            <person name="Sawabe T."/>
            <person name="Sawabe T."/>
        </authorList>
    </citation>
    <scope>NUCLEOTIDE SEQUENCE [LARGE SCALE GENOMIC DNA]</scope>
    <source>
        <strain evidence="3">JCM19296</strain>
    </source>
</reference>
<name>A0A081DCU0_NONUL</name>
<evidence type="ECO:0000259" key="1">
    <source>
        <dbReference type="Pfam" id="PF04101"/>
    </source>
</evidence>
<dbReference type="AlphaFoldDB" id="A0A081DCU0"/>
<dbReference type="SUPFAM" id="SSF53756">
    <property type="entry name" value="UDP-Glycosyltransferase/glycogen phosphorylase"/>
    <property type="match status" value="1"/>
</dbReference>
<dbReference type="EMBL" id="BBLG01000005">
    <property type="protein sequence ID" value="GAK76736.1"/>
    <property type="molecule type" value="Genomic_DNA"/>
</dbReference>
<protein>
    <recommendedName>
        <fullName evidence="1">Glycosyl transferase family 28 C-terminal domain-containing protein</fullName>
    </recommendedName>
</protein>